<accession>A0A9D2N9B1</accession>
<dbReference type="GO" id="GO:0005576">
    <property type="term" value="C:extracellular region"/>
    <property type="evidence" value="ECO:0007669"/>
    <property type="project" value="UniProtKB-SubCell"/>
</dbReference>
<evidence type="ECO:0000313" key="5">
    <source>
        <dbReference type="Proteomes" id="UP000823849"/>
    </source>
</evidence>
<evidence type="ECO:0000256" key="2">
    <source>
        <dbReference type="ARBA" id="ARBA00022729"/>
    </source>
</evidence>
<organism evidence="4 5">
    <name type="scientific">Candidatus Fusicatenibacter intestinigallinarum</name>
    <dbReference type="NCBI Taxonomy" id="2838598"/>
    <lineage>
        <taxon>Bacteria</taxon>
        <taxon>Bacillati</taxon>
        <taxon>Bacillota</taxon>
        <taxon>Clostridia</taxon>
        <taxon>Lachnospirales</taxon>
        <taxon>Lachnospiraceae</taxon>
        <taxon>Fusicatenibacter</taxon>
    </lineage>
</organism>
<name>A0A9D2N9B1_9FIRM</name>
<dbReference type="SUPFAM" id="SSF88713">
    <property type="entry name" value="Glycoside hydrolase/deacetylase"/>
    <property type="match status" value="1"/>
</dbReference>
<dbReference type="InterPro" id="IPR011330">
    <property type="entry name" value="Glyco_hydro/deAcase_b/a-brl"/>
</dbReference>
<dbReference type="InterPro" id="IPR051398">
    <property type="entry name" value="Polysacch_Deacetylase"/>
</dbReference>
<evidence type="ECO:0000259" key="3">
    <source>
        <dbReference type="PROSITE" id="PS51677"/>
    </source>
</evidence>
<dbReference type="PROSITE" id="PS51677">
    <property type="entry name" value="NODB"/>
    <property type="match status" value="1"/>
</dbReference>
<dbReference type="Proteomes" id="UP000823849">
    <property type="component" value="Unassembled WGS sequence"/>
</dbReference>
<dbReference type="Gene3D" id="3.20.20.370">
    <property type="entry name" value="Glycoside hydrolase/deacetylase"/>
    <property type="match status" value="1"/>
</dbReference>
<comment type="subcellular location">
    <subcellularLocation>
        <location evidence="1">Secreted</location>
    </subcellularLocation>
</comment>
<sequence length="274" mass="31307">MIVKNCFPGGLRKAVTFSFDDGVRQDLRLMEMFRKYGIKATFNLNSGLSGKEHDWEYRGIHVSRLSPEEIRENYGGFEIAVHTVHHPDLTVLSAEGVIQEVFQDRQALEALAGYPVRGMAYPYGTCSEGLTGLLRSLGICYSRTVKSTHAYGFPEDYLAWHPTCHYMEQDAPKLADQFLAMDSDRLSLFYLWGHSYELDGNDNWELMEEFCRKFGTAKDVWRASNMEIYLYMEALDRLVVSCDQKILFNPSAQDLWVTADGRPVKIEGGKTVRL</sequence>
<dbReference type="AlphaFoldDB" id="A0A9D2N9B1"/>
<keyword evidence="2" id="KW-0732">Signal</keyword>
<dbReference type="PANTHER" id="PTHR34216">
    <property type="match status" value="1"/>
</dbReference>
<gene>
    <name evidence="4" type="ORF">H9705_01065</name>
</gene>
<comment type="caution">
    <text evidence="4">The sequence shown here is derived from an EMBL/GenBank/DDBJ whole genome shotgun (WGS) entry which is preliminary data.</text>
</comment>
<dbReference type="GO" id="GO:0005975">
    <property type="term" value="P:carbohydrate metabolic process"/>
    <property type="evidence" value="ECO:0007669"/>
    <property type="project" value="InterPro"/>
</dbReference>
<dbReference type="InterPro" id="IPR002509">
    <property type="entry name" value="NODB_dom"/>
</dbReference>
<proteinExistence type="predicted"/>
<dbReference type="PANTHER" id="PTHR34216:SF3">
    <property type="entry name" value="POLY-BETA-1,6-N-ACETYL-D-GLUCOSAMINE N-DEACETYLASE"/>
    <property type="match status" value="1"/>
</dbReference>
<protein>
    <submittedName>
        <fullName evidence="4">Polysaccharide deacetylase family protein</fullName>
    </submittedName>
</protein>
<dbReference type="EMBL" id="DWWU01000006">
    <property type="protein sequence ID" value="HJC14403.1"/>
    <property type="molecule type" value="Genomic_DNA"/>
</dbReference>
<reference evidence="4" key="2">
    <citation type="submission" date="2021-04" db="EMBL/GenBank/DDBJ databases">
        <authorList>
            <person name="Gilroy R."/>
        </authorList>
    </citation>
    <scope>NUCLEOTIDE SEQUENCE</scope>
    <source>
        <strain evidence="4">CHK185-5351</strain>
    </source>
</reference>
<dbReference type="CDD" id="cd10967">
    <property type="entry name" value="CE4_GLA_like_6s"/>
    <property type="match status" value="1"/>
</dbReference>
<evidence type="ECO:0000313" key="4">
    <source>
        <dbReference type="EMBL" id="HJC14403.1"/>
    </source>
</evidence>
<reference evidence="4" key="1">
    <citation type="journal article" date="2021" name="PeerJ">
        <title>Extensive microbial diversity within the chicken gut microbiome revealed by metagenomics and culture.</title>
        <authorList>
            <person name="Gilroy R."/>
            <person name="Ravi A."/>
            <person name="Getino M."/>
            <person name="Pursley I."/>
            <person name="Horton D.L."/>
            <person name="Alikhan N.F."/>
            <person name="Baker D."/>
            <person name="Gharbi K."/>
            <person name="Hall N."/>
            <person name="Watson M."/>
            <person name="Adriaenssens E.M."/>
            <person name="Foster-Nyarko E."/>
            <person name="Jarju S."/>
            <person name="Secka A."/>
            <person name="Antonio M."/>
            <person name="Oren A."/>
            <person name="Chaudhuri R.R."/>
            <person name="La Ragione R."/>
            <person name="Hildebrand F."/>
            <person name="Pallen M.J."/>
        </authorList>
    </citation>
    <scope>NUCLEOTIDE SEQUENCE</scope>
    <source>
        <strain evidence="4">CHK185-5351</strain>
    </source>
</reference>
<feature type="domain" description="NodB homology" evidence="3">
    <location>
        <begin position="13"/>
        <end position="274"/>
    </location>
</feature>
<dbReference type="GO" id="GO:0016810">
    <property type="term" value="F:hydrolase activity, acting on carbon-nitrogen (but not peptide) bonds"/>
    <property type="evidence" value="ECO:0007669"/>
    <property type="project" value="InterPro"/>
</dbReference>
<dbReference type="Pfam" id="PF01522">
    <property type="entry name" value="Polysacc_deac_1"/>
    <property type="match status" value="1"/>
</dbReference>
<evidence type="ECO:0000256" key="1">
    <source>
        <dbReference type="ARBA" id="ARBA00004613"/>
    </source>
</evidence>